<sequence length="287" mass="30738">MMRFIPLAALAASMTLAVPAAAQRVSVEAVEFPSRDGKTMIKGYVFKADNAPAQSPAVVMMHGRAGAYSSLAKGKYDAATLASRHRAWGRLLARSGYVALMVDDFGALGYPTGFRAGTYKDRPAEVNEVTYRPLHAYGALRYLQQRADVAGTRVALLGWSNGASATLAAMADDKPGDMRRIGFRVGIALYPGCGLKRRFDKQGYRPYAPVRVFIGTADEEVSPASCEKLVARSRDKGGDITLTSFKGATHGYDTPTESRQSVAANAAAKSATESDVLAFLAKNLKDE</sequence>
<dbReference type="EMBL" id="CP013342">
    <property type="protein sequence ID" value="AMU95232.1"/>
    <property type="molecule type" value="Genomic_DNA"/>
</dbReference>
<dbReference type="PANTHER" id="PTHR22946">
    <property type="entry name" value="DIENELACTONE HYDROLASE DOMAIN-CONTAINING PROTEIN-RELATED"/>
    <property type="match status" value="1"/>
</dbReference>
<evidence type="ECO:0000256" key="1">
    <source>
        <dbReference type="ARBA" id="ARBA00022801"/>
    </source>
</evidence>
<evidence type="ECO:0000313" key="4">
    <source>
        <dbReference type="EMBL" id="AMU95232.1"/>
    </source>
</evidence>
<dbReference type="GO" id="GO:0052689">
    <property type="term" value="F:carboxylic ester hydrolase activity"/>
    <property type="evidence" value="ECO:0007669"/>
    <property type="project" value="UniProtKB-ARBA"/>
</dbReference>
<dbReference type="RefSeq" id="WP_062901910.1">
    <property type="nucleotide sequence ID" value="NZ_CP013342.1"/>
</dbReference>
<feature type="domain" description="Dienelactone hydrolase" evidence="3">
    <location>
        <begin position="41"/>
        <end position="282"/>
    </location>
</feature>
<dbReference type="InterPro" id="IPR002925">
    <property type="entry name" value="Dienelactn_hydro"/>
</dbReference>
<dbReference type="Gene3D" id="3.40.50.1820">
    <property type="entry name" value="alpha/beta hydrolase"/>
    <property type="match status" value="1"/>
</dbReference>
<dbReference type="InterPro" id="IPR050261">
    <property type="entry name" value="FrsA_esterase"/>
</dbReference>
<protein>
    <recommendedName>
        <fullName evidence="3">Dienelactone hydrolase domain-containing protein</fullName>
    </recommendedName>
</protein>
<dbReference type="Pfam" id="PF01738">
    <property type="entry name" value="DLH"/>
    <property type="match status" value="1"/>
</dbReference>
<keyword evidence="2" id="KW-0732">Signal</keyword>
<keyword evidence="1" id="KW-0378">Hydrolase</keyword>
<reference evidence="4 5" key="2">
    <citation type="journal article" date="2016" name="Genome Announc.">
        <title>Complete Genome Sequence of Sphingopyxis terrae Strain 203-1 (NBRC 111660), a Polyethylene Glycol Degrader.</title>
        <authorList>
            <person name="Ohtsubo Y."/>
            <person name="Nonoyama S."/>
            <person name="Nagata Y."/>
            <person name="Numata M."/>
            <person name="Tsuchikane K."/>
            <person name="Hosoyama A."/>
            <person name="Yamazoe A."/>
            <person name="Tsuda M."/>
            <person name="Fujita N."/>
            <person name="Kawai F."/>
        </authorList>
    </citation>
    <scope>NUCLEOTIDE SEQUENCE [LARGE SCALE GENOMIC DNA]</scope>
    <source>
        <strain evidence="4 5">203-1</strain>
    </source>
</reference>
<dbReference type="Proteomes" id="UP000076234">
    <property type="component" value="Chromosome"/>
</dbReference>
<proteinExistence type="predicted"/>
<evidence type="ECO:0000313" key="5">
    <source>
        <dbReference type="Proteomes" id="UP000076234"/>
    </source>
</evidence>
<evidence type="ECO:0000259" key="3">
    <source>
        <dbReference type="Pfam" id="PF01738"/>
    </source>
</evidence>
<dbReference type="SUPFAM" id="SSF53474">
    <property type="entry name" value="alpha/beta-Hydrolases"/>
    <property type="match status" value="1"/>
</dbReference>
<dbReference type="InterPro" id="IPR029058">
    <property type="entry name" value="AB_hydrolase_fold"/>
</dbReference>
<feature type="signal peptide" evidence="2">
    <location>
        <begin position="1"/>
        <end position="22"/>
    </location>
</feature>
<organism evidence="4 5">
    <name type="scientific">Sphingopyxis terrae subsp. terrae NBRC 15098</name>
    <dbReference type="NCBI Taxonomy" id="1219058"/>
    <lineage>
        <taxon>Bacteria</taxon>
        <taxon>Pseudomonadati</taxon>
        <taxon>Pseudomonadota</taxon>
        <taxon>Alphaproteobacteria</taxon>
        <taxon>Sphingomonadales</taxon>
        <taxon>Sphingomonadaceae</taxon>
        <taxon>Sphingopyxis</taxon>
    </lineage>
</organism>
<dbReference type="STRING" id="1219058.AOA14_11505"/>
<gene>
    <name evidence="4" type="ORF">AOA14_11505</name>
</gene>
<dbReference type="KEGG" id="ster:AOA14_11505"/>
<evidence type="ECO:0000256" key="2">
    <source>
        <dbReference type="SAM" id="SignalP"/>
    </source>
</evidence>
<dbReference type="PANTHER" id="PTHR22946:SF9">
    <property type="entry name" value="POLYKETIDE TRANSFERASE AF380"/>
    <property type="match status" value="1"/>
</dbReference>
<reference evidence="5" key="1">
    <citation type="submission" date="2015-11" db="EMBL/GenBank/DDBJ databases">
        <title>Complete genome sequence of a polyethylene glycol-degrading strain Sphingopyxis terrae strain 203-1 (NBRC 15098).</title>
        <authorList>
            <person name="Yoshiyuki O."/>
            <person name="Shouta N."/>
            <person name="Nagata Y."/>
            <person name="Numata M."/>
            <person name="Tsuchikane K."/>
            <person name="Hosoyama A."/>
            <person name="Yamazoe A."/>
            <person name="Tsuda M."/>
            <person name="Fujita N."/>
            <person name="Kawai F."/>
        </authorList>
    </citation>
    <scope>NUCLEOTIDE SEQUENCE [LARGE SCALE GENOMIC DNA]</scope>
    <source>
        <strain evidence="5">203-1</strain>
    </source>
</reference>
<dbReference type="AlphaFoldDB" id="A0A142VZT6"/>
<name>A0A142VZT6_9SPHN</name>
<feature type="chain" id="PRO_5007502326" description="Dienelactone hydrolase domain-containing protein" evidence="2">
    <location>
        <begin position="23"/>
        <end position="287"/>
    </location>
</feature>
<accession>A0A142VZT6</accession>